<evidence type="ECO:0000256" key="3">
    <source>
        <dbReference type="ARBA" id="ARBA00022777"/>
    </source>
</evidence>
<dbReference type="GO" id="GO:0004673">
    <property type="term" value="F:protein histidine kinase activity"/>
    <property type="evidence" value="ECO:0007669"/>
    <property type="project" value="UniProtKB-EC"/>
</dbReference>
<organism evidence="6 7">
    <name type="scientific">Candidatus Brevifilum fermentans</name>
    <dbReference type="NCBI Taxonomy" id="1986204"/>
    <lineage>
        <taxon>Bacteria</taxon>
        <taxon>Bacillati</taxon>
        <taxon>Chloroflexota</taxon>
        <taxon>Anaerolineae</taxon>
        <taxon>Anaerolineales</taxon>
        <taxon>Anaerolineaceae</taxon>
        <taxon>Candidatus Brevifilum</taxon>
    </lineage>
</organism>
<keyword evidence="4" id="KW-0902">Two-component regulatory system</keyword>
<dbReference type="GO" id="GO:0000160">
    <property type="term" value="P:phosphorelay signal transduction system"/>
    <property type="evidence" value="ECO:0007669"/>
    <property type="project" value="UniProtKB-KW"/>
</dbReference>
<dbReference type="OrthoDB" id="9797586at2"/>
<accession>A0A1Y6K3K8</accession>
<dbReference type="InterPro" id="IPR004358">
    <property type="entry name" value="Sig_transdc_His_kin-like_C"/>
</dbReference>
<dbReference type="SUPFAM" id="SSF55874">
    <property type="entry name" value="ATPase domain of HSP90 chaperone/DNA topoisomerase II/histidine kinase"/>
    <property type="match status" value="1"/>
</dbReference>
<evidence type="ECO:0000256" key="4">
    <source>
        <dbReference type="ARBA" id="ARBA00023012"/>
    </source>
</evidence>
<dbReference type="InterPro" id="IPR003594">
    <property type="entry name" value="HATPase_dom"/>
</dbReference>
<keyword evidence="3 6" id="KW-0418">Kinase</keyword>
<dbReference type="InterPro" id="IPR036890">
    <property type="entry name" value="HATPase_C_sf"/>
</dbReference>
<evidence type="ECO:0000313" key="6">
    <source>
        <dbReference type="EMBL" id="SMX54282.1"/>
    </source>
</evidence>
<keyword evidence="3 6" id="KW-0808">Transferase</keyword>
<dbReference type="RefSeq" id="WP_087862141.1">
    <property type="nucleotide sequence ID" value="NZ_LT859958.1"/>
</dbReference>
<keyword evidence="7" id="KW-1185">Reference proteome</keyword>
<reference evidence="7" key="1">
    <citation type="submission" date="2017-05" db="EMBL/GenBank/DDBJ databases">
        <authorList>
            <person name="Kirkegaard R."/>
            <person name="Mcilroy J S."/>
        </authorList>
    </citation>
    <scope>NUCLEOTIDE SEQUENCE [LARGE SCALE GENOMIC DNA]</scope>
</reference>
<feature type="domain" description="Histidine kinase" evidence="5">
    <location>
        <begin position="1"/>
        <end position="106"/>
    </location>
</feature>
<evidence type="ECO:0000313" key="7">
    <source>
        <dbReference type="Proteomes" id="UP000195514"/>
    </source>
</evidence>
<evidence type="ECO:0000256" key="2">
    <source>
        <dbReference type="ARBA" id="ARBA00012438"/>
    </source>
</evidence>
<gene>
    <name evidence="6" type="ORF">CFX1CAM_1217</name>
</gene>
<dbReference type="PANTHER" id="PTHR43065">
    <property type="entry name" value="SENSOR HISTIDINE KINASE"/>
    <property type="match status" value="1"/>
</dbReference>
<dbReference type="KEGG" id="abat:CFX1CAM_1217"/>
<name>A0A1Y6K3K8_9CHLR</name>
<proteinExistence type="predicted"/>
<evidence type="ECO:0000259" key="5">
    <source>
        <dbReference type="PROSITE" id="PS50109"/>
    </source>
</evidence>
<dbReference type="AlphaFoldDB" id="A0A1Y6K3K8"/>
<dbReference type="EC" id="2.7.13.3" evidence="2"/>
<dbReference type="EMBL" id="LT859958">
    <property type="protein sequence ID" value="SMX54282.1"/>
    <property type="molecule type" value="Genomic_DNA"/>
</dbReference>
<dbReference type="PRINTS" id="PR00344">
    <property type="entry name" value="BCTRLSENSOR"/>
</dbReference>
<dbReference type="PROSITE" id="PS50109">
    <property type="entry name" value="HIS_KIN"/>
    <property type="match status" value="1"/>
</dbReference>
<dbReference type="Pfam" id="PF02518">
    <property type="entry name" value="HATPase_c"/>
    <property type="match status" value="1"/>
</dbReference>
<dbReference type="InterPro" id="IPR005467">
    <property type="entry name" value="His_kinase_dom"/>
</dbReference>
<protein>
    <recommendedName>
        <fullName evidence="2">histidine kinase</fullName>
        <ecNumber evidence="2">2.7.13.3</ecNumber>
    </recommendedName>
</protein>
<evidence type="ECO:0000256" key="1">
    <source>
        <dbReference type="ARBA" id="ARBA00000085"/>
    </source>
</evidence>
<comment type="catalytic activity">
    <reaction evidence="1">
        <text>ATP + protein L-histidine = ADP + protein N-phospho-L-histidine.</text>
        <dbReference type="EC" id="2.7.13.3"/>
    </reaction>
</comment>
<dbReference type="Proteomes" id="UP000195514">
    <property type="component" value="Chromosome I"/>
</dbReference>
<dbReference type="Gene3D" id="3.30.565.10">
    <property type="entry name" value="Histidine kinase-like ATPase, C-terminal domain"/>
    <property type="match status" value="1"/>
</dbReference>
<sequence>MRELCLHILDIAANSVTAGADRISILIDENLIEDTLTIKIIDNGKGMSEETVKSITDPFTTSRTERAVGLGIPLLKYAAESCDGWFSIKSELGKGTHISVVFKHSHIDRMPLGNIVDTLLTLLLGTPEINWVFTVKRNGREFNFDDHEVKKELDGVSITEPEVIRFIRSFITESIMEVLNEKGD</sequence>